<dbReference type="PANTHER" id="PTHR35146">
    <property type="entry name" value="UPF0178 PROTEIN YAII"/>
    <property type="match status" value="1"/>
</dbReference>
<dbReference type="InterPro" id="IPR003791">
    <property type="entry name" value="UPF0178"/>
</dbReference>
<dbReference type="AlphaFoldDB" id="A0A2K4FDB8"/>
<dbReference type="OrthoDB" id="9798918at2"/>
<dbReference type="EMBL" id="PPPX01000001">
    <property type="protein sequence ID" value="POA09358.1"/>
    <property type="molecule type" value="Genomic_DNA"/>
</dbReference>
<name>A0A2K4FDB8_9STAP</name>
<reference evidence="3 4" key="1">
    <citation type="submission" date="2017-08" db="EMBL/GenBank/DDBJ databases">
        <title>Draft genome sequences of 64 type strains of genus Staph aureus.</title>
        <authorList>
            <person name="Cole K."/>
            <person name="Golubchik T."/>
            <person name="Russell J."/>
            <person name="Foster D."/>
            <person name="Llewelyn M."/>
            <person name="Wilson D."/>
            <person name="Crook D."/>
            <person name="Paul J."/>
        </authorList>
    </citation>
    <scope>NUCLEOTIDE SEQUENCE [LARGE SCALE GENOMIC DNA]</scope>
    <source>
        <strain evidence="3 4">DSM 29875</strain>
    </source>
</reference>
<keyword evidence="4" id="KW-1185">Reference proteome</keyword>
<dbReference type="HAMAP" id="MF_00489">
    <property type="entry name" value="UPF0178"/>
    <property type="match status" value="1"/>
</dbReference>
<evidence type="ECO:0000313" key="3">
    <source>
        <dbReference type="EMBL" id="POA09358.1"/>
    </source>
</evidence>
<dbReference type="Pfam" id="PF02639">
    <property type="entry name" value="DUF188"/>
    <property type="match status" value="1"/>
</dbReference>
<comment type="caution">
    <text evidence="3">The sequence shown here is derived from an EMBL/GenBank/DDBJ whole genome shotgun (WGS) entry which is preliminary data.</text>
</comment>
<gene>
    <name evidence="3" type="ORF">CD039_00945</name>
</gene>
<dbReference type="NCBIfam" id="NF001095">
    <property type="entry name" value="PRK00124.1"/>
    <property type="match status" value="1"/>
</dbReference>
<evidence type="ECO:0000256" key="2">
    <source>
        <dbReference type="HAMAP-Rule" id="MF_00489"/>
    </source>
</evidence>
<organism evidence="3 4">
    <name type="scientific">Staphylococcus argensis</name>
    <dbReference type="NCBI Taxonomy" id="1607738"/>
    <lineage>
        <taxon>Bacteria</taxon>
        <taxon>Bacillati</taxon>
        <taxon>Bacillota</taxon>
        <taxon>Bacilli</taxon>
        <taxon>Bacillales</taxon>
        <taxon>Staphylococcaceae</taxon>
        <taxon>Staphylococcus</taxon>
    </lineage>
</organism>
<comment type="similarity">
    <text evidence="1 2">Belongs to the UPF0178 family.</text>
</comment>
<evidence type="ECO:0000313" key="4">
    <source>
        <dbReference type="Proteomes" id="UP000242712"/>
    </source>
</evidence>
<accession>A0A2K4FDB8</accession>
<dbReference type="Proteomes" id="UP000242712">
    <property type="component" value="Unassembled WGS sequence"/>
</dbReference>
<protein>
    <recommendedName>
        <fullName evidence="2">UPF0178 protein CD039_00945</fullName>
    </recommendedName>
</protein>
<evidence type="ECO:0000256" key="1">
    <source>
        <dbReference type="ARBA" id="ARBA00008522"/>
    </source>
</evidence>
<dbReference type="PANTHER" id="PTHR35146:SF1">
    <property type="entry name" value="UPF0178 PROTEIN YAII"/>
    <property type="match status" value="1"/>
</dbReference>
<proteinExistence type="inferred from homology"/>
<dbReference type="GeneID" id="98296914"/>
<sequence length="151" mass="17231">MFNRILIDGDACPVIDSIVELTEGTGISVLILRSYTHFSLNDYPEHVKVTYVDDGPDAVDYKLLAISRPTDLVITQDYGLASLLLDKVYQVRNHNGKLYNSTNIQQLLDQRHQSAQLRRSGVRTKGPSKYSAEQRRQFEQVLQQLIEHDTK</sequence>
<dbReference type="RefSeq" id="WP_103370759.1">
    <property type="nucleotide sequence ID" value="NZ_CBCRVO010000001.1"/>
</dbReference>